<proteinExistence type="predicted"/>
<feature type="region of interest" description="Disordered" evidence="15">
    <location>
        <begin position="245"/>
        <end position="266"/>
    </location>
</feature>
<dbReference type="EC" id="2.3.2.27" evidence="4"/>
<evidence type="ECO:0000313" key="19">
    <source>
        <dbReference type="EMBL" id="GLI68171.1"/>
    </source>
</evidence>
<evidence type="ECO:0000256" key="15">
    <source>
        <dbReference type="SAM" id="MobiDB-lite"/>
    </source>
</evidence>
<gene>
    <name evidence="19" type="ORF">VaNZ11_012511</name>
</gene>
<evidence type="ECO:0000256" key="1">
    <source>
        <dbReference type="ARBA" id="ARBA00000900"/>
    </source>
</evidence>
<keyword evidence="9 14" id="KW-0863">Zinc-finger</keyword>
<keyword evidence="20" id="KW-1185">Reference proteome</keyword>
<keyword evidence="8 17" id="KW-0732">Signal</keyword>
<keyword evidence="7" id="KW-0479">Metal-binding</keyword>
<evidence type="ECO:0000256" key="4">
    <source>
        <dbReference type="ARBA" id="ARBA00012483"/>
    </source>
</evidence>
<evidence type="ECO:0000256" key="16">
    <source>
        <dbReference type="SAM" id="Phobius"/>
    </source>
</evidence>
<organism evidence="19 20">
    <name type="scientific">Volvox africanus</name>
    <dbReference type="NCBI Taxonomy" id="51714"/>
    <lineage>
        <taxon>Eukaryota</taxon>
        <taxon>Viridiplantae</taxon>
        <taxon>Chlorophyta</taxon>
        <taxon>core chlorophytes</taxon>
        <taxon>Chlorophyceae</taxon>
        <taxon>CS clade</taxon>
        <taxon>Chlamydomonadales</taxon>
        <taxon>Volvocaceae</taxon>
        <taxon>Volvox</taxon>
    </lineage>
</organism>
<evidence type="ECO:0000256" key="17">
    <source>
        <dbReference type="SAM" id="SignalP"/>
    </source>
</evidence>
<feature type="transmembrane region" description="Helical" evidence="16">
    <location>
        <begin position="759"/>
        <end position="779"/>
    </location>
</feature>
<feature type="region of interest" description="Disordered" evidence="15">
    <location>
        <begin position="280"/>
        <end position="307"/>
    </location>
</feature>
<accession>A0ABQ5SEU0</accession>
<dbReference type="InterPro" id="IPR013083">
    <property type="entry name" value="Znf_RING/FYVE/PHD"/>
</dbReference>
<sequence length="967" mass="104229">MDRGRGRELEWPAMASMQLLYILALLLQLAFGSTYANQSQHISSKPLHDNSSTDGASNVVGRSDDLPNAVGSSRDYRSKATFSTEPSSRLKSLRSGPMVPPPVPSSWELELAPYLLDMSPPRDPNTTLLRGPPRLVGVFKGTWIRAAYGKALQPQDLLSSEQGVIVLRLPEEPLHSAVYDDSGVRAERLQELRGEMVIRDGDSVTDHDLRFRIKGTYVAAAGTVHAVLEPHPPWMLKAELENKQFSDGAGRGDSQELGGTGSGQWQLGDTATVAAATSGREAFAGGSRGTGSGVRGGGTGAEKVGDAESSGYREALRTAARNLVLLGPAWHRTLVRASPPRPPSPGRATSRRRRAGEDSEQLSLPPSSQLSPRPPLELALMQNCELRADFRVYYKGDPEAKSHVQFLGLDQPPSPTRAPSLKPTAMALSPSITELSGGDGGATTGEPVRLPSVAAATRPASVNLNAAPVRQLRRLAADTEIYHSTQMQLHADTTAVAATAVGSGDGAAVGGVTAAQDSVYGIPAGMDPLDPDLELIGIVVSPNCEFTLHFNASSIHLERYYRQAVRYSGLVATVTIAQIVLSVSQSEAASTPSAAARMSLYSVTLQAILDAYQCLLHLTGALVVDALFAAFASIAFLQFLLFAVFEMRQTLLVWRAQRVNGNGGDFWTVRRDMSAVYFRFYGLLLLGLLLMFQFRSHLALMVLLLHSWWLPQLIHSARSDTRPPLKAEYVWGMSALRLVSPLYFYGCPSNLLRVEQHSGVCVALVVWVGLQAALVIAQIQLGPRVFIPRIFLPQLYDYHRPATKREMGIEEPQSASAAMPGTLSASLLASSAEAMTGSGWWHWVNPSGRPALLRRLTSWLTSAFAWFRRPSGFSAGHSVAAAAAAVLQSAAGAGGRCGGEGTGPDDADVETGHGSKECVICMNPVPLLPFNARMLTPCGHFFHERCLTRWMEVKMDCPTCRRPLPPV</sequence>
<evidence type="ECO:0000259" key="18">
    <source>
        <dbReference type="PROSITE" id="PS50089"/>
    </source>
</evidence>
<evidence type="ECO:0000256" key="5">
    <source>
        <dbReference type="ARBA" id="ARBA00022679"/>
    </source>
</evidence>
<feature type="compositionally biased region" description="Polar residues" evidence="15">
    <location>
        <begin position="80"/>
        <end position="90"/>
    </location>
</feature>
<evidence type="ECO:0000256" key="14">
    <source>
        <dbReference type="PROSITE-ProRule" id="PRU00175"/>
    </source>
</evidence>
<evidence type="ECO:0000256" key="2">
    <source>
        <dbReference type="ARBA" id="ARBA00004127"/>
    </source>
</evidence>
<dbReference type="Pfam" id="PF13639">
    <property type="entry name" value="zf-RING_2"/>
    <property type="match status" value="1"/>
</dbReference>
<keyword evidence="13 16" id="KW-0472">Membrane</keyword>
<feature type="transmembrane region" description="Helical" evidence="16">
    <location>
        <begin position="680"/>
        <end position="709"/>
    </location>
</feature>
<dbReference type="Pfam" id="PF11145">
    <property type="entry name" value="DUF2921"/>
    <property type="match status" value="1"/>
</dbReference>
<evidence type="ECO:0000256" key="12">
    <source>
        <dbReference type="ARBA" id="ARBA00022989"/>
    </source>
</evidence>
<comment type="pathway">
    <text evidence="3">Protein modification; protein ubiquitination.</text>
</comment>
<comment type="subcellular location">
    <subcellularLocation>
        <location evidence="2">Endomembrane system</location>
        <topology evidence="2">Multi-pass membrane protein</topology>
    </subcellularLocation>
</comment>
<keyword evidence="6 16" id="KW-0812">Transmembrane</keyword>
<evidence type="ECO:0000256" key="13">
    <source>
        <dbReference type="ARBA" id="ARBA00023136"/>
    </source>
</evidence>
<feature type="chain" id="PRO_5047206862" description="RING-type E3 ubiquitin transferase" evidence="17">
    <location>
        <begin position="33"/>
        <end position="967"/>
    </location>
</feature>
<dbReference type="PANTHER" id="PTHR22763">
    <property type="entry name" value="RING ZINC FINGER PROTEIN"/>
    <property type="match status" value="1"/>
</dbReference>
<dbReference type="InterPro" id="IPR001841">
    <property type="entry name" value="Znf_RING"/>
</dbReference>
<feature type="compositionally biased region" description="Gly residues" evidence="15">
    <location>
        <begin position="286"/>
        <end position="300"/>
    </location>
</feature>
<keyword evidence="12 16" id="KW-1133">Transmembrane helix</keyword>
<dbReference type="InterPro" id="IPR021319">
    <property type="entry name" value="DUF2921"/>
</dbReference>
<evidence type="ECO:0000256" key="10">
    <source>
        <dbReference type="ARBA" id="ARBA00022786"/>
    </source>
</evidence>
<feature type="compositionally biased region" description="Low complexity" evidence="15">
    <location>
        <begin position="361"/>
        <end position="371"/>
    </location>
</feature>
<evidence type="ECO:0000313" key="20">
    <source>
        <dbReference type="Proteomes" id="UP001165090"/>
    </source>
</evidence>
<evidence type="ECO:0000256" key="11">
    <source>
        <dbReference type="ARBA" id="ARBA00022833"/>
    </source>
</evidence>
<dbReference type="InterPro" id="IPR050731">
    <property type="entry name" value="HRD1_E3_ubiq-ligases"/>
</dbReference>
<dbReference type="PANTHER" id="PTHR22763:SF162">
    <property type="entry name" value="TRANSMEMBRANE E3 UBIQUITIN-PROTEIN LIGASE 1"/>
    <property type="match status" value="1"/>
</dbReference>
<keyword evidence="11" id="KW-0862">Zinc</keyword>
<dbReference type="Proteomes" id="UP001165090">
    <property type="component" value="Unassembled WGS sequence"/>
</dbReference>
<feature type="region of interest" description="Disordered" evidence="15">
    <location>
        <begin position="334"/>
        <end position="374"/>
    </location>
</feature>
<comment type="caution">
    <text evidence="19">The sequence shown here is derived from an EMBL/GenBank/DDBJ whole genome shotgun (WGS) entry which is preliminary data.</text>
</comment>
<evidence type="ECO:0000256" key="7">
    <source>
        <dbReference type="ARBA" id="ARBA00022723"/>
    </source>
</evidence>
<feature type="region of interest" description="Disordered" evidence="15">
    <location>
        <begin position="42"/>
        <end position="99"/>
    </location>
</feature>
<feature type="signal peptide" evidence="17">
    <location>
        <begin position="1"/>
        <end position="32"/>
    </location>
</feature>
<protein>
    <recommendedName>
        <fullName evidence="4">RING-type E3 ubiquitin transferase</fullName>
        <ecNumber evidence="4">2.3.2.27</ecNumber>
    </recommendedName>
</protein>
<name>A0ABQ5SEU0_9CHLO</name>
<feature type="transmembrane region" description="Helical" evidence="16">
    <location>
        <begin position="729"/>
        <end position="747"/>
    </location>
</feature>
<dbReference type="PROSITE" id="PS50089">
    <property type="entry name" value="ZF_RING_2"/>
    <property type="match status" value="1"/>
</dbReference>
<feature type="transmembrane region" description="Helical" evidence="16">
    <location>
        <begin position="615"/>
        <end position="645"/>
    </location>
</feature>
<keyword evidence="10" id="KW-0833">Ubl conjugation pathway</keyword>
<evidence type="ECO:0000256" key="9">
    <source>
        <dbReference type="ARBA" id="ARBA00022771"/>
    </source>
</evidence>
<evidence type="ECO:0000256" key="3">
    <source>
        <dbReference type="ARBA" id="ARBA00004906"/>
    </source>
</evidence>
<dbReference type="Gene3D" id="3.30.40.10">
    <property type="entry name" value="Zinc/RING finger domain, C3HC4 (zinc finger)"/>
    <property type="match status" value="1"/>
</dbReference>
<comment type="catalytic activity">
    <reaction evidence="1">
        <text>S-ubiquitinyl-[E2 ubiquitin-conjugating enzyme]-L-cysteine + [acceptor protein]-L-lysine = [E2 ubiquitin-conjugating enzyme]-L-cysteine + N(6)-ubiquitinyl-[acceptor protein]-L-lysine.</text>
        <dbReference type="EC" id="2.3.2.27"/>
    </reaction>
</comment>
<evidence type="ECO:0000256" key="6">
    <source>
        <dbReference type="ARBA" id="ARBA00022692"/>
    </source>
</evidence>
<feature type="domain" description="RING-type" evidence="18">
    <location>
        <begin position="918"/>
        <end position="961"/>
    </location>
</feature>
<feature type="compositionally biased region" description="Polar residues" evidence="15">
    <location>
        <begin position="42"/>
        <end position="56"/>
    </location>
</feature>
<dbReference type="SMART" id="SM00184">
    <property type="entry name" value="RING"/>
    <property type="match status" value="1"/>
</dbReference>
<evidence type="ECO:0000256" key="8">
    <source>
        <dbReference type="ARBA" id="ARBA00022729"/>
    </source>
</evidence>
<reference evidence="19 20" key="1">
    <citation type="journal article" date="2023" name="IScience">
        <title>Expanded male sex-determining region conserved during the evolution of homothallism in the green alga Volvox.</title>
        <authorList>
            <person name="Yamamoto K."/>
            <person name="Matsuzaki R."/>
            <person name="Mahakham W."/>
            <person name="Heman W."/>
            <person name="Sekimoto H."/>
            <person name="Kawachi M."/>
            <person name="Minakuchi Y."/>
            <person name="Toyoda A."/>
            <person name="Nozaki H."/>
        </authorList>
    </citation>
    <scope>NUCLEOTIDE SEQUENCE [LARGE SCALE GENOMIC DNA]</scope>
    <source>
        <strain evidence="19 20">NIES-4468</strain>
    </source>
</reference>
<dbReference type="SUPFAM" id="SSF57850">
    <property type="entry name" value="RING/U-box"/>
    <property type="match status" value="1"/>
</dbReference>
<dbReference type="EMBL" id="BSDZ01000079">
    <property type="protein sequence ID" value="GLI68171.1"/>
    <property type="molecule type" value="Genomic_DNA"/>
</dbReference>
<keyword evidence="5" id="KW-0808">Transferase</keyword>